<dbReference type="STRING" id="7176.B0WX80"/>
<name>B0WX80_CULQU</name>
<dbReference type="eggNOG" id="KOG0891">
    <property type="taxonomic scope" value="Eukaryota"/>
</dbReference>
<dbReference type="HOGENOM" id="CLU_1143526_0_0_1"/>
<accession>B0WX80</accession>
<evidence type="ECO:0000313" key="4">
    <source>
        <dbReference type="Proteomes" id="UP000002320"/>
    </source>
</evidence>
<gene>
    <name evidence="3" type="primary">6044490</name>
    <name evidence="2" type="ORF">CpipJ_CPIJ011822</name>
</gene>
<dbReference type="KEGG" id="cqu:CpipJ_CPIJ011822"/>
<evidence type="ECO:0000313" key="3">
    <source>
        <dbReference type="EnsemblMetazoa" id="CPIJ011822-PA"/>
    </source>
</evidence>
<dbReference type="Pfam" id="PF02259">
    <property type="entry name" value="FAT"/>
    <property type="match status" value="1"/>
</dbReference>
<dbReference type="VEuPathDB" id="VectorBase:CQUJHB005090"/>
<dbReference type="EMBL" id="DS232159">
    <property type="protein sequence ID" value="EDS36341.1"/>
    <property type="molecule type" value="Genomic_DNA"/>
</dbReference>
<reference evidence="3" key="2">
    <citation type="submission" date="2020-05" db="UniProtKB">
        <authorList>
            <consortium name="EnsemblMetazoa"/>
        </authorList>
    </citation>
    <scope>IDENTIFICATION</scope>
    <source>
        <strain evidence="3">JHB</strain>
    </source>
</reference>
<dbReference type="EnsemblMetazoa" id="CPIJ011822-RA">
    <property type="protein sequence ID" value="CPIJ011822-PA"/>
    <property type="gene ID" value="CPIJ011822"/>
</dbReference>
<dbReference type="OrthoDB" id="2250022at2759"/>
<dbReference type="AlphaFoldDB" id="B0WX80"/>
<reference evidence="2" key="1">
    <citation type="submission" date="2007-03" db="EMBL/GenBank/DDBJ databases">
        <title>Annotation of Culex pipiens quinquefasciatus.</title>
        <authorList>
            <consortium name="The Broad Institute Genome Sequencing Platform"/>
            <person name="Atkinson P.W."/>
            <person name="Hemingway J."/>
            <person name="Christensen B.M."/>
            <person name="Higgs S."/>
            <person name="Kodira C."/>
            <person name="Hannick L."/>
            <person name="Megy K."/>
            <person name="O'Leary S."/>
            <person name="Pearson M."/>
            <person name="Haas B.J."/>
            <person name="Mauceli E."/>
            <person name="Wortman J.R."/>
            <person name="Lee N.H."/>
            <person name="Guigo R."/>
            <person name="Stanke M."/>
            <person name="Alvarado L."/>
            <person name="Amedeo P."/>
            <person name="Antoine C.H."/>
            <person name="Arensburger P."/>
            <person name="Bidwell S.L."/>
            <person name="Crawford M."/>
            <person name="Camaro F."/>
            <person name="Devon K."/>
            <person name="Engels R."/>
            <person name="Hammond M."/>
            <person name="Howarth C."/>
            <person name="Koehrsen M."/>
            <person name="Lawson D."/>
            <person name="Montgomery P."/>
            <person name="Nene V."/>
            <person name="Nusbaum C."/>
            <person name="Puiu D."/>
            <person name="Romero-Severson J."/>
            <person name="Severson D.W."/>
            <person name="Shumway M."/>
            <person name="Sisk P."/>
            <person name="Stolte C."/>
            <person name="Zeng Q."/>
            <person name="Eisenstadt E."/>
            <person name="Fraser-Liggett C."/>
            <person name="Strausberg R."/>
            <person name="Galagan J."/>
            <person name="Birren B."/>
            <person name="Collins F.H."/>
        </authorList>
    </citation>
    <scope>NUCLEOTIDE SEQUENCE [LARGE SCALE GENOMIC DNA]</scope>
    <source>
        <strain evidence="2">JHB</strain>
    </source>
</reference>
<feature type="domain" description="PIK-related kinase FAT" evidence="1">
    <location>
        <begin position="4"/>
        <end position="74"/>
    </location>
</feature>
<keyword evidence="4" id="KW-1185">Reference proteome</keyword>
<evidence type="ECO:0000313" key="2">
    <source>
        <dbReference type="EMBL" id="EDS36341.1"/>
    </source>
</evidence>
<dbReference type="VEuPathDB" id="VectorBase:CPIJ011822"/>
<dbReference type="InterPro" id="IPR003151">
    <property type="entry name" value="PIK-rel_kinase_FAT"/>
</dbReference>
<proteinExistence type="predicted"/>
<dbReference type="InParanoid" id="B0WX80"/>
<dbReference type="Proteomes" id="UP000002320">
    <property type="component" value="Unassembled WGS sequence"/>
</dbReference>
<sequence length="243" mass="26488">MDEAMMCVQMLAELKDIIQVQTKLISERQKKVKQMWLDRFLGGQPLVDDWQRIFYDYSLGVNPDIAVPSWLQFAFLQIPGTCPTAQRVGHKLRVTKQIWKAGQTTSDAWIWAGRSVSTTSTPVIVRSLGLLVPVMTVKREGCGVCAVQTGTSGAKSLADNAQLQPPNDPAYSSSLLSRSIHVYVAVPLVPEVADNLALQYCHHTAAQPSSALRIASSTTNEYSAPIRAASAINIPTLVAILIA</sequence>
<organism>
    <name type="scientific">Culex quinquefasciatus</name>
    <name type="common">Southern house mosquito</name>
    <name type="synonym">Culex pungens</name>
    <dbReference type="NCBI Taxonomy" id="7176"/>
    <lineage>
        <taxon>Eukaryota</taxon>
        <taxon>Metazoa</taxon>
        <taxon>Ecdysozoa</taxon>
        <taxon>Arthropoda</taxon>
        <taxon>Hexapoda</taxon>
        <taxon>Insecta</taxon>
        <taxon>Pterygota</taxon>
        <taxon>Neoptera</taxon>
        <taxon>Endopterygota</taxon>
        <taxon>Diptera</taxon>
        <taxon>Nematocera</taxon>
        <taxon>Culicoidea</taxon>
        <taxon>Culicidae</taxon>
        <taxon>Culicinae</taxon>
        <taxon>Culicini</taxon>
        <taxon>Culex</taxon>
        <taxon>Culex</taxon>
    </lineage>
</organism>
<evidence type="ECO:0000259" key="1">
    <source>
        <dbReference type="Pfam" id="PF02259"/>
    </source>
</evidence>
<protein>
    <submittedName>
        <fullName evidence="2 3">FKBP-rapamycin associated protein</fullName>
    </submittedName>
</protein>